<evidence type="ECO:0000313" key="3">
    <source>
        <dbReference type="Proteomes" id="UP001597046"/>
    </source>
</evidence>
<feature type="transmembrane region" description="Helical" evidence="1">
    <location>
        <begin position="306"/>
        <end position="322"/>
    </location>
</feature>
<keyword evidence="3" id="KW-1185">Reference proteome</keyword>
<feature type="transmembrane region" description="Helical" evidence="1">
    <location>
        <begin position="463"/>
        <end position="481"/>
    </location>
</feature>
<accession>A0ABW3MV94</accession>
<gene>
    <name evidence="2" type="ORF">ACFQ2V_03430</name>
</gene>
<feature type="transmembrane region" description="Helical" evidence="1">
    <location>
        <begin position="564"/>
        <end position="589"/>
    </location>
</feature>
<feature type="transmembrane region" description="Helical" evidence="1">
    <location>
        <begin position="130"/>
        <end position="150"/>
    </location>
</feature>
<keyword evidence="1" id="KW-0812">Transmembrane</keyword>
<feature type="transmembrane region" description="Helical" evidence="1">
    <location>
        <begin position="42"/>
        <end position="63"/>
    </location>
</feature>
<evidence type="ECO:0000313" key="2">
    <source>
        <dbReference type="EMBL" id="MFD1053345.1"/>
    </source>
</evidence>
<feature type="transmembrane region" description="Helical" evidence="1">
    <location>
        <begin position="75"/>
        <end position="93"/>
    </location>
</feature>
<organism evidence="2 3">
    <name type="scientific">Terrabacter terrigena</name>
    <dbReference type="NCBI Taxonomy" id="574718"/>
    <lineage>
        <taxon>Bacteria</taxon>
        <taxon>Bacillati</taxon>
        <taxon>Actinomycetota</taxon>
        <taxon>Actinomycetes</taxon>
        <taxon>Micrococcales</taxon>
        <taxon>Intrasporangiaceae</taxon>
        <taxon>Terrabacter</taxon>
    </lineage>
</organism>
<feature type="transmembrane region" description="Helical" evidence="1">
    <location>
        <begin position="404"/>
        <end position="425"/>
    </location>
</feature>
<feature type="transmembrane region" description="Helical" evidence="1">
    <location>
        <begin position="437"/>
        <end position="457"/>
    </location>
</feature>
<feature type="transmembrane region" description="Helical" evidence="1">
    <location>
        <begin position="224"/>
        <end position="242"/>
    </location>
</feature>
<protein>
    <submittedName>
        <fullName evidence="2">Uncharacterized protein</fullName>
    </submittedName>
</protein>
<feature type="transmembrane region" description="Helical" evidence="1">
    <location>
        <begin position="99"/>
        <end position="118"/>
    </location>
</feature>
<proteinExistence type="predicted"/>
<sequence>MADDEHAASRVANPVSAAVVALGVLVYVGLAVRTGLTVGDAAASLAALLVTQVLPGVLVWRSLRPRAGWLLEDLAAGFAIGSALAVPVQIVAGLTHQRWLAAALPVALVLLLVGLRTPRRRILEARWQPVAWWFAPVTAVVSLAAVPQFLDYTVSNRVAYAGPTAPHIDTYLHQALASELLTRGPVSWPTVAGEDLGYHWFTHAWLAQVSAASGVELDAVLTRVMPALMPMAVVLAVAVAGLRLGGRSWVGAAAALVTMFGGRFNAFEVPDLAFPLTPLSPTLALGAPTLLLLVTVLALRWRGEMLRGAWVLVPLLAVVSAGTKGSTAPLVVAGLAVAVAAMALWNRRLLVPTLVDLLVVGAGLVFALIVVFHGSSAGLKLGATDAAKQSLLAGLLTQVPSVQLVWLAVTLGVVSGMSRAALTFVLPFHEDTRRDPLTWVLIGSTFAAACAVALFSHPGRSQGYFYLTAIPLAALGSVLGLQRLARSQGARAVGLVAAAGIVGGLATYAVPTLVAGHLRPRAYSQAWETVWLAAGCLAAVAVIGVVAAWLSTRRRPRENPRRPGAGVVVLASVAASLLVAGSTTGVLALKGALTPVPTKPVTLRSPNAVSQGQIDVARYIRDHSGVDDLVMTNRHCTVPRQPFGGCDSRRWIVTAFSERQALVEGWTATPEATRVAPHGRDSITVDYWKPDILRLNDRFTRTPDVADQKALWDLGVRWVYLENTMPHAQSLAPYAEERFRTADASAWQLSTPSAP</sequence>
<feature type="transmembrane region" description="Helical" evidence="1">
    <location>
        <begin position="12"/>
        <end position="30"/>
    </location>
</feature>
<dbReference type="EMBL" id="JBHTKH010000001">
    <property type="protein sequence ID" value="MFD1053345.1"/>
    <property type="molecule type" value="Genomic_DNA"/>
</dbReference>
<feature type="transmembrane region" description="Helical" evidence="1">
    <location>
        <begin position="357"/>
        <end position="375"/>
    </location>
</feature>
<evidence type="ECO:0000256" key="1">
    <source>
        <dbReference type="SAM" id="Phobius"/>
    </source>
</evidence>
<feature type="transmembrane region" description="Helical" evidence="1">
    <location>
        <begin position="249"/>
        <end position="267"/>
    </location>
</feature>
<feature type="transmembrane region" description="Helical" evidence="1">
    <location>
        <begin position="530"/>
        <end position="552"/>
    </location>
</feature>
<keyword evidence="1" id="KW-1133">Transmembrane helix</keyword>
<dbReference type="Proteomes" id="UP001597046">
    <property type="component" value="Unassembled WGS sequence"/>
</dbReference>
<feature type="transmembrane region" description="Helical" evidence="1">
    <location>
        <begin position="279"/>
        <end position="299"/>
    </location>
</feature>
<feature type="transmembrane region" description="Helical" evidence="1">
    <location>
        <begin position="493"/>
        <end position="510"/>
    </location>
</feature>
<keyword evidence="1" id="KW-0472">Membrane</keyword>
<reference evidence="3" key="1">
    <citation type="journal article" date="2019" name="Int. J. Syst. Evol. Microbiol.">
        <title>The Global Catalogue of Microorganisms (GCM) 10K type strain sequencing project: providing services to taxonomists for standard genome sequencing and annotation.</title>
        <authorList>
            <consortium name="The Broad Institute Genomics Platform"/>
            <consortium name="The Broad Institute Genome Sequencing Center for Infectious Disease"/>
            <person name="Wu L."/>
            <person name="Ma J."/>
        </authorList>
    </citation>
    <scope>NUCLEOTIDE SEQUENCE [LARGE SCALE GENOMIC DNA]</scope>
    <source>
        <strain evidence="3">CCUG 57508</strain>
    </source>
</reference>
<feature type="transmembrane region" description="Helical" evidence="1">
    <location>
        <begin position="328"/>
        <end position="345"/>
    </location>
</feature>
<dbReference type="RefSeq" id="WP_386050712.1">
    <property type="nucleotide sequence ID" value="NZ_JBHTKH010000001.1"/>
</dbReference>
<comment type="caution">
    <text evidence="2">The sequence shown here is derived from an EMBL/GenBank/DDBJ whole genome shotgun (WGS) entry which is preliminary data.</text>
</comment>
<name>A0ABW3MV94_9MICO</name>